<evidence type="ECO:0000313" key="3">
    <source>
        <dbReference type="EMBL" id="KAF2810364.1"/>
    </source>
</evidence>
<feature type="domain" description="SRR1-like" evidence="2">
    <location>
        <begin position="79"/>
        <end position="198"/>
    </location>
</feature>
<keyword evidence="4" id="KW-1185">Reference proteome</keyword>
<dbReference type="OrthoDB" id="5318346at2759"/>
<dbReference type="RefSeq" id="XP_033577328.1">
    <property type="nucleotide sequence ID" value="XM_033722064.1"/>
</dbReference>
<organism evidence="3">
    <name type="scientific">Mytilinidion resinicola</name>
    <dbReference type="NCBI Taxonomy" id="574789"/>
    <lineage>
        <taxon>Eukaryota</taxon>
        <taxon>Fungi</taxon>
        <taxon>Dikarya</taxon>
        <taxon>Ascomycota</taxon>
        <taxon>Pezizomycotina</taxon>
        <taxon>Dothideomycetes</taxon>
        <taxon>Pleosporomycetidae</taxon>
        <taxon>Mytilinidiales</taxon>
        <taxon>Mytilinidiaceae</taxon>
        <taxon>Mytilinidion</taxon>
    </lineage>
</organism>
<reference evidence="5" key="3">
    <citation type="submission" date="2025-04" db="UniProtKB">
        <authorList>
            <consortium name="RefSeq"/>
        </authorList>
    </citation>
    <scope>IDENTIFICATION</scope>
    <source>
        <strain evidence="5">CBS 304.34</strain>
    </source>
</reference>
<keyword evidence="1" id="KW-0472">Membrane</keyword>
<dbReference type="Pfam" id="PF07985">
    <property type="entry name" value="SRR1"/>
    <property type="match status" value="1"/>
</dbReference>
<feature type="transmembrane region" description="Helical" evidence="1">
    <location>
        <begin position="12"/>
        <end position="28"/>
    </location>
</feature>
<protein>
    <recommendedName>
        <fullName evidence="2">SRR1-like domain-containing protein</fullName>
    </recommendedName>
</protein>
<dbReference type="Proteomes" id="UP000504636">
    <property type="component" value="Unplaced"/>
</dbReference>
<evidence type="ECO:0000259" key="2">
    <source>
        <dbReference type="Pfam" id="PF07985"/>
    </source>
</evidence>
<evidence type="ECO:0000313" key="4">
    <source>
        <dbReference type="Proteomes" id="UP000504636"/>
    </source>
</evidence>
<dbReference type="AlphaFoldDB" id="A0A6A6YQS6"/>
<reference evidence="5" key="2">
    <citation type="submission" date="2020-04" db="EMBL/GenBank/DDBJ databases">
        <authorList>
            <consortium name="NCBI Genome Project"/>
        </authorList>
    </citation>
    <scope>NUCLEOTIDE SEQUENCE</scope>
    <source>
        <strain evidence="5">CBS 304.34</strain>
    </source>
</reference>
<dbReference type="GeneID" id="54462957"/>
<evidence type="ECO:0000313" key="5">
    <source>
        <dbReference type="RefSeq" id="XP_033577328.1"/>
    </source>
</evidence>
<gene>
    <name evidence="3 5" type="ORF">BDZ99DRAFT_476535</name>
</gene>
<accession>A0A6A6YQS6</accession>
<sequence>MEKTPSKTEQAFSLLILTFVFFYGIVALKRRIHKSQPTPVYAADKSSTENMPAPSSLELEFSRLRSAWEASQGPAALRAILQRRTNPIDIWIGIGLGSFQTHQTIPSMTRPGESIRALLPSKRRLAQLVIFCEIAQILFEERITFGVPTRRPFRFCAQDPNFTGSDVGFLASLGITVIKNAANLIGPSTGAFCPYLVGRIDIRVIAKSPGLYIGYSLSRRIQRSNYLGREHPAQNKAERELLLRSVETAFPVVDGDGWWGPSVDAVQWERRMGEKGDAVKGMCLYWPR</sequence>
<evidence type="ECO:0000256" key="1">
    <source>
        <dbReference type="SAM" id="Phobius"/>
    </source>
</evidence>
<reference evidence="3 5" key="1">
    <citation type="journal article" date="2020" name="Stud. Mycol.">
        <title>101 Dothideomycetes genomes: a test case for predicting lifestyles and emergence of pathogens.</title>
        <authorList>
            <person name="Haridas S."/>
            <person name="Albert R."/>
            <person name="Binder M."/>
            <person name="Bloem J."/>
            <person name="Labutti K."/>
            <person name="Salamov A."/>
            <person name="Andreopoulos B."/>
            <person name="Baker S."/>
            <person name="Barry K."/>
            <person name="Bills G."/>
            <person name="Bluhm B."/>
            <person name="Cannon C."/>
            <person name="Castanera R."/>
            <person name="Culley D."/>
            <person name="Daum C."/>
            <person name="Ezra D."/>
            <person name="Gonzalez J."/>
            <person name="Henrissat B."/>
            <person name="Kuo A."/>
            <person name="Liang C."/>
            <person name="Lipzen A."/>
            <person name="Lutzoni F."/>
            <person name="Magnuson J."/>
            <person name="Mondo S."/>
            <person name="Nolan M."/>
            <person name="Ohm R."/>
            <person name="Pangilinan J."/>
            <person name="Park H.-J."/>
            <person name="Ramirez L."/>
            <person name="Alfaro M."/>
            <person name="Sun H."/>
            <person name="Tritt A."/>
            <person name="Yoshinaga Y."/>
            <person name="Zwiers L.-H."/>
            <person name="Turgeon B."/>
            <person name="Goodwin S."/>
            <person name="Spatafora J."/>
            <person name="Crous P."/>
            <person name="Grigoriev I."/>
        </authorList>
    </citation>
    <scope>NUCLEOTIDE SEQUENCE</scope>
    <source>
        <strain evidence="3 5">CBS 304.34</strain>
    </source>
</reference>
<keyword evidence="1" id="KW-0812">Transmembrane</keyword>
<dbReference type="PANTHER" id="PTHR42080:SF1">
    <property type="entry name" value="SRR1-LIKE DOMAIN-CONTAINING PROTEIN"/>
    <property type="match status" value="1"/>
</dbReference>
<keyword evidence="1" id="KW-1133">Transmembrane helix</keyword>
<proteinExistence type="predicted"/>
<dbReference type="InterPro" id="IPR012942">
    <property type="entry name" value="SRR1-like"/>
</dbReference>
<dbReference type="EMBL" id="MU003700">
    <property type="protein sequence ID" value="KAF2810364.1"/>
    <property type="molecule type" value="Genomic_DNA"/>
</dbReference>
<dbReference type="PANTHER" id="PTHR42080">
    <property type="entry name" value="SRR1 DOMAIN-CONTAINING PROTEIN"/>
    <property type="match status" value="1"/>
</dbReference>
<name>A0A6A6YQS6_9PEZI</name>